<dbReference type="Proteomes" id="UP000705823">
    <property type="component" value="Unassembled WGS sequence"/>
</dbReference>
<dbReference type="InterPro" id="IPR004136">
    <property type="entry name" value="NMO"/>
</dbReference>
<evidence type="ECO:0000256" key="1">
    <source>
        <dbReference type="ARBA" id="ARBA00022630"/>
    </source>
</evidence>
<dbReference type="PANTHER" id="PTHR32332">
    <property type="entry name" value="2-NITROPROPANE DIOXYGENASE"/>
    <property type="match status" value="1"/>
</dbReference>
<accession>A0A8J8PAT6</accession>
<evidence type="ECO:0000256" key="2">
    <source>
        <dbReference type="ARBA" id="ARBA00022643"/>
    </source>
</evidence>
<dbReference type="RefSeq" id="WP_142979224.1">
    <property type="nucleotide sequence ID" value="NZ_RKLU01000002.1"/>
</dbReference>
<protein>
    <submittedName>
        <fullName evidence="4">Nitronate monooxygenase</fullName>
    </submittedName>
</protein>
<dbReference type="SUPFAM" id="SSF51412">
    <property type="entry name" value="Inosine monophosphate dehydrogenase (IMPDH)"/>
    <property type="match status" value="1"/>
</dbReference>
<reference evidence="4" key="1">
    <citation type="submission" date="2019-02" db="EMBL/GenBank/DDBJ databases">
        <title>Halonotius sp. a new haloarchaeum isolated from saline soil.</title>
        <authorList>
            <person name="Duran-Viseras A."/>
            <person name="Sanchez-Porro C."/>
            <person name="Ventosa A."/>
        </authorList>
    </citation>
    <scope>NUCLEOTIDE SEQUENCE</scope>
    <source>
        <strain evidence="4">F15B</strain>
    </source>
</reference>
<comment type="caution">
    <text evidence="4">The sequence shown here is derived from an EMBL/GenBank/DDBJ whole genome shotgun (WGS) entry which is preliminary data.</text>
</comment>
<keyword evidence="4" id="KW-0503">Monooxygenase</keyword>
<organism evidence="4 5">
    <name type="scientific">Halonotius terrestris</name>
    <dbReference type="NCBI Taxonomy" id="2487750"/>
    <lineage>
        <taxon>Archaea</taxon>
        <taxon>Methanobacteriati</taxon>
        <taxon>Methanobacteriota</taxon>
        <taxon>Stenosarchaea group</taxon>
        <taxon>Halobacteria</taxon>
        <taxon>Halobacteriales</taxon>
        <taxon>Haloferacaceae</taxon>
        <taxon>Halonotius</taxon>
    </lineage>
</organism>
<dbReference type="InterPro" id="IPR013785">
    <property type="entry name" value="Aldolase_TIM"/>
</dbReference>
<keyword evidence="2" id="KW-0288">FMN</keyword>
<name>A0A8J8PAT6_9EURY</name>
<evidence type="ECO:0000313" key="4">
    <source>
        <dbReference type="EMBL" id="TQQ82960.1"/>
    </source>
</evidence>
<evidence type="ECO:0000313" key="5">
    <source>
        <dbReference type="Proteomes" id="UP000705823"/>
    </source>
</evidence>
<sequence length="337" mass="35239">MSQLRTALTESLDLDVPIVQAPIGSATCPELAAAVADAGALGMLAVTWRDPATTREVIKETKQQTEGVIGVNIVVDPDAKDVPTETHVDACLDAGIDIFSFSFGEAAPYIDRIHSHGGTVLQSVGSAAAAKQAVDVGVDILVAQGWEAGGHVQSEVATLPLVPRIVDAVPETPVIAAGGIADGRGIAAVLTLGAAGAWLGTRFLATEEAQIHRLYRQRVVDAAETETVYSTLFDEGWPDMPHRVLENETVTKWIEAGQPDTDRPGAGDVIAETADGTKVRRYEDSLAVPGMRGDIEDIPLYAGQSAGLTHEVQPAAELVRTLADEATAALETGPLTG</sequence>
<dbReference type="AlphaFoldDB" id="A0A8J8PAT6"/>
<gene>
    <name evidence="4" type="ORF">EGH24_05855</name>
</gene>
<dbReference type="OrthoDB" id="304666at2157"/>
<dbReference type="GO" id="GO:0018580">
    <property type="term" value="F:nitronate monooxygenase activity"/>
    <property type="evidence" value="ECO:0007669"/>
    <property type="project" value="InterPro"/>
</dbReference>
<keyword evidence="5" id="KW-1185">Reference proteome</keyword>
<keyword evidence="3" id="KW-0560">Oxidoreductase</keyword>
<dbReference type="PANTHER" id="PTHR32332:SF20">
    <property type="entry name" value="2-NITROPROPANE DIOXYGENASE-LIKE PROTEIN"/>
    <property type="match status" value="1"/>
</dbReference>
<dbReference type="EMBL" id="RKLU01000002">
    <property type="protein sequence ID" value="TQQ82960.1"/>
    <property type="molecule type" value="Genomic_DNA"/>
</dbReference>
<dbReference type="CDD" id="cd04730">
    <property type="entry name" value="NPD_like"/>
    <property type="match status" value="1"/>
</dbReference>
<keyword evidence="1" id="KW-0285">Flavoprotein</keyword>
<dbReference type="Pfam" id="PF03060">
    <property type="entry name" value="NMO"/>
    <property type="match status" value="1"/>
</dbReference>
<evidence type="ECO:0000256" key="3">
    <source>
        <dbReference type="ARBA" id="ARBA00023002"/>
    </source>
</evidence>
<proteinExistence type="predicted"/>
<dbReference type="Gene3D" id="3.20.20.70">
    <property type="entry name" value="Aldolase class I"/>
    <property type="match status" value="1"/>
</dbReference>